<proteinExistence type="predicted"/>
<accession>A0ABC8VTT6</accession>
<sequence>MYDIIGDDQVPSCFFLCMRAKMDGLIPLVLKALKKKKTMKHYRSLSSDQMAHADVTELLPQVSLFMTPQHPKASRWHGGDGNIFMTPQHPSASRWLDGEGDGGNDEAAATPVFPVARAKSSNTRRLPTMEATPLTTSHERGLRYGGSCHGGK</sequence>
<evidence type="ECO:0000313" key="2">
    <source>
        <dbReference type="Proteomes" id="UP001497457"/>
    </source>
</evidence>
<reference evidence="1 2" key="2">
    <citation type="submission" date="2024-10" db="EMBL/GenBank/DDBJ databases">
        <authorList>
            <person name="Ryan C."/>
        </authorList>
    </citation>
    <scope>NUCLEOTIDE SEQUENCE [LARGE SCALE GENOMIC DNA]</scope>
</reference>
<dbReference type="Proteomes" id="UP001497457">
    <property type="component" value="Chromosome 10rd"/>
</dbReference>
<organism evidence="1 2">
    <name type="scientific">Urochloa decumbens</name>
    <dbReference type="NCBI Taxonomy" id="240449"/>
    <lineage>
        <taxon>Eukaryota</taxon>
        <taxon>Viridiplantae</taxon>
        <taxon>Streptophyta</taxon>
        <taxon>Embryophyta</taxon>
        <taxon>Tracheophyta</taxon>
        <taxon>Spermatophyta</taxon>
        <taxon>Magnoliopsida</taxon>
        <taxon>Liliopsida</taxon>
        <taxon>Poales</taxon>
        <taxon>Poaceae</taxon>
        <taxon>PACMAD clade</taxon>
        <taxon>Panicoideae</taxon>
        <taxon>Panicodae</taxon>
        <taxon>Paniceae</taxon>
        <taxon>Melinidinae</taxon>
        <taxon>Urochloa</taxon>
    </lineage>
</organism>
<evidence type="ECO:0000313" key="1">
    <source>
        <dbReference type="EMBL" id="CAL4896495.1"/>
    </source>
</evidence>
<protein>
    <submittedName>
        <fullName evidence="1">Uncharacterized protein</fullName>
    </submittedName>
</protein>
<keyword evidence="2" id="KW-1185">Reference proteome</keyword>
<gene>
    <name evidence="1" type="ORF">URODEC1_LOCUS6672</name>
</gene>
<dbReference type="EMBL" id="OZ075120">
    <property type="protein sequence ID" value="CAL4896495.1"/>
    <property type="molecule type" value="Genomic_DNA"/>
</dbReference>
<reference evidence="2" key="1">
    <citation type="submission" date="2024-06" db="EMBL/GenBank/DDBJ databases">
        <authorList>
            <person name="Ryan C."/>
        </authorList>
    </citation>
    <scope>NUCLEOTIDE SEQUENCE [LARGE SCALE GENOMIC DNA]</scope>
</reference>
<name>A0ABC8VTT6_9POAL</name>
<dbReference type="AlphaFoldDB" id="A0ABC8VTT6"/>